<feature type="transmembrane region" description="Helical" evidence="6">
    <location>
        <begin position="20"/>
        <end position="39"/>
    </location>
</feature>
<feature type="compositionally biased region" description="Basic and acidic residues" evidence="5">
    <location>
        <begin position="178"/>
        <end position="227"/>
    </location>
</feature>
<dbReference type="NCBIfam" id="TIGR02794">
    <property type="entry name" value="tolA_full"/>
    <property type="match status" value="1"/>
</dbReference>
<comment type="subcellular location">
    <subcellularLocation>
        <location evidence="1">Membrane</location>
        <topology evidence="1">Single-pass membrane protein</topology>
    </subcellularLocation>
</comment>
<evidence type="ECO:0000256" key="1">
    <source>
        <dbReference type="ARBA" id="ARBA00004167"/>
    </source>
</evidence>
<feature type="region of interest" description="Disordered" evidence="5">
    <location>
        <begin position="314"/>
        <end position="339"/>
    </location>
</feature>
<evidence type="ECO:0000256" key="4">
    <source>
        <dbReference type="ARBA" id="ARBA00023136"/>
    </source>
</evidence>
<feature type="region of interest" description="Disordered" evidence="5">
    <location>
        <begin position="56"/>
        <end position="165"/>
    </location>
</feature>
<evidence type="ECO:0008006" key="9">
    <source>
        <dbReference type="Google" id="ProtNLM"/>
    </source>
</evidence>
<keyword evidence="8" id="KW-1185">Reference proteome</keyword>
<dbReference type="Gene3D" id="3.30.1150.10">
    <property type="match status" value="1"/>
</dbReference>
<feature type="region of interest" description="Disordered" evidence="5">
    <location>
        <begin position="178"/>
        <end position="253"/>
    </location>
</feature>
<feature type="compositionally biased region" description="Basic and acidic residues" evidence="5">
    <location>
        <begin position="61"/>
        <end position="83"/>
    </location>
</feature>
<protein>
    <recommendedName>
        <fullName evidence="9">Cell envelope integrity protein TolA</fullName>
    </recommendedName>
</protein>
<feature type="compositionally biased region" description="Low complexity" evidence="5">
    <location>
        <begin position="84"/>
        <end position="93"/>
    </location>
</feature>
<organism evidence="7 8">
    <name type="scientific">Actimicrobium antarcticum</name>
    <dbReference type="NCBI Taxonomy" id="1051899"/>
    <lineage>
        <taxon>Bacteria</taxon>
        <taxon>Pseudomonadati</taxon>
        <taxon>Pseudomonadota</taxon>
        <taxon>Betaproteobacteria</taxon>
        <taxon>Burkholderiales</taxon>
        <taxon>Oxalobacteraceae</taxon>
        <taxon>Actimicrobium</taxon>
    </lineage>
</organism>
<evidence type="ECO:0000256" key="6">
    <source>
        <dbReference type="SAM" id="Phobius"/>
    </source>
</evidence>
<dbReference type="EMBL" id="BAAAZE010000008">
    <property type="protein sequence ID" value="GAA4026017.1"/>
    <property type="molecule type" value="Genomic_DNA"/>
</dbReference>
<gene>
    <name evidence="7" type="ORF">GCM10022212_24980</name>
</gene>
<dbReference type="Pfam" id="PF13103">
    <property type="entry name" value="TonB_2"/>
    <property type="match status" value="1"/>
</dbReference>
<evidence type="ECO:0000256" key="2">
    <source>
        <dbReference type="ARBA" id="ARBA00022692"/>
    </source>
</evidence>
<dbReference type="InterPro" id="IPR006260">
    <property type="entry name" value="TonB/TolA_C"/>
</dbReference>
<keyword evidence="3 6" id="KW-1133">Transmembrane helix</keyword>
<name>A0ABP7TH02_9BURK</name>
<dbReference type="NCBIfam" id="TIGR01352">
    <property type="entry name" value="tonB_Cterm"/>
    <property type="match status" value="1"/>
</dbReference>
<dbReference type="RefSeq" id="WP_344763649.1">
    <property type="nucleotide sequence ID" value="NZ_BAAAZE010000008.1"/>
</dbReference>
<comment type="caution">
    <text evidence="7">The sequence shown here is derived from an EMBL/GenBank/DDBJ whole genome shotgun (WGS) entry which is preliminary data.</text>
</comment>
<sequence length="339" mass="37628">MVMKPVAPYSIPKEPGRGRAIAMAIAVHGALLALLWIGISWQSETPVAVEAEIWSPQIREAAPKPRPEPEPQPEVRPEPKPVVKEIPAPIQKAPPKPVEKIEPIKPPDIALEQEKKRKAEQLKERLEEEHQEKLKKLAKEKLLDKEKQDKLAKQEAKEKLEKQEKQAKLDLKEKLDKQAKLETQEKQDKLDKQKKDDLKKADLDKKRKQDDADNKRLAKARDDEMKRITGVAVGTGGTGDAPKSQGPRGDPSYIQKVGAKIKSNTVFNGAETVEGNPAVEYAVELLPDGSLRGMRKLKSSGVPGFDEAVRRAIEKSQPFPADKSGTAPSGFTVSHKPKD</sequence>
<evidence type="ECO:0000313" key="8">
    <source>
        <dbReference type="Proteomes" id="UP001501353"/>
    </source>
</evidence>
<proteinExistence type="predicted"/>
<feature type="compositionally biased region" description="Basic and acidic residues" evidence="5">
    <location>
        <begin position="112"/>
        <end position="165"/>
    </location>
</feature>
<accession>A0ABP7TH02</accession>
<keyword evidence="2 6" id="KW-0812">Transmembrane</keyword>
<dbReference type="SUPFAM" id="SSF74653">
    <property type="entry name" value="TolA/TonB C-terminal domain"/>
    <property type="match status" value="1"/>
</dbReference>
<evidence type="ECO:0000313" key="7">
    <source>
        <dbReference type="EMBL" id="GAA4026017.1"/>
    </source>
</evidence>
<dbReference type="Proteomes" id="UP001501353">
    <property type="component" value="Unassembled WGS sequence"/>
</dbReference>
<keyword evidence="4 6" id="KW-0472">Membrane</keyword>
<evidence type="ECO:0000256" key="3">
    <source>
        <dbReference type="ARBA" id="ARBA00022989"/>
    </source>
</evidence>
<evidence type="ECO:0000256" key="5">
    <source>
        <dbReference type="SAM" id="MobiDB-lite"/>
    </source>
</evidence>
<reference evidence="8" key="1">
    <citation type="journal article" date="2019" name="Int. J. Syst. Evol. Microbiol.">
        <title>The Global Catalogue of Microorganisms (GCM) 10K type strain sequencing project: providing services to taxonomists for standard genome sequencing and annotation.</title>
        <authorList>
            <consortium name="The Broad Institute Genomics Platform"/>
            <consortium name="The Broad Institute Genome Sequencing Center for Infectious Disease"/>
            <person name="Wu L."/>
            <person name="Ma J."/>
        </authorList>
    </citation>
    <scope>NUCLEOTIDE SEQUENCE [LARGE SCALE GENOMIC DNA]</scope>
    <source>
        <strain evidence="8">JCM 16673</strain>
    </source>
</reference>
<dbReference type="InterPro" id="IPR014161">
    <property type="entry name" value="Tol-Pal_TolA"/>
</dbReference>